<reference evidence="8" key="1">
    <citation type="submission" date="2021-03" db="EMBL/GenBank/DDBJ databases">
        <title>Proteiniclasticum marinus sp. nov., isolated from tidal flat sediment.</title>
        <authorList>
            <person name="Namirimu T."/>
            <person name="Yang J.-A."/>
            <person name="Yang S.-H."/>
            <person name="Kim Y.-J."/>
            <person name="Kwon K.K."/>
        </authorList>
    </citation>
    <scope>NUCLEOTIDE SEQUENCE</scope>
    <source>
        <strain evidence="8">SCR006</strain>
    </source>
</reference>
<feature type="transmembrane region" description="Helical" evidence="7">
    <location>
        <begin position="138"/>
        <end position="157"/>
    </location>
</feature>
<dbReference type="InterPro" id="IPR036458">
    <property type="entry name" value="Na:dicarbo_symporter_sf"/>
</dbReference>
<dbReference type="GO" id="GO:0015293">
    <property type="term" value="F:symporter activity"/>
    <property type="evidence" value="ECO:0007669"/>
    <property type="project" value="UniProtKB-KW"/>
</dbReference>
<keyword evidence="9" id="KW-1185">Reference proteome</keyword>
<dbReference type="RefSeq" id="WP_207599817.1">
    <property type="nucleotide sequence ID" value="NZ_JAFNJU010000007.1"/>
</dbReference>
<evidence type="ECO:0000256" key="5">
    <source>
        <dbReference type="ARBA" id="ARBA00022989"/>
    </source>
</evidence>
<feature type="transmembrane region" description="Helical" evidence="7">
    <location>
        <begin position="77"/>
        <end position="99"/>
    </location>
</feature>
<proteinExistence type="predicted"/>
<evidence type="ECO:0000256" key="7">
    <source>
        <dbReference type="SAM" id="Phobius"/>
    </source>
</evidence>
<dbReference type="SUPFAM" id="SSF118215">
    <property type="entry name" value="Proton glutamate symport protein"/>
    <property type="match status" value="1"/>
</dbReference>
<keyword evidence="3" id="KW-1003">Cell membrane</keyword>
<feature type="transmembrane region" description="Helical" evidence="7">
    <location>
        <begin position="218"/>
        <end position="239"/>
    </location>
</feature>
<accession>A0A939KHB3</accession>
<evidence type="ECO:0000256" key="4">
    <source>
        <dbReference type="ARBA" id="ARBA00022692"/>
    </source>
</evidence>
<evidence type="ECO:0000313" key="9">
    <source>
        <dbReference type="Proteomes" id="UP000664218"/>
    </source>
</evidence>
<dbReference type="GO" id="GO:0005886">
    <property type="term" value="C:plasma membrane"/>
    <property type="evidence" value="ECO:0007669"/>
    <property type="project" value="UniProtKB-SubCell"/>
</dbReference>
<feature type="transmembrane region" description="Helical" evidence="7">
    <location>
        <begin position="12"/>
        <end position="33"/>
    </location>
</feature>
<dbReference type="InterPro" id="IPR001991">
    <property type="entry name" value="Na-dicarboxylate_symporter"/>
</dbReference>
<evidence type="ECO:0000256" key="3">
    <source>
        <dbReference type="ARBA" id="ARBA00022475"/>
    </source>
</evidence>
<feature type="transmembrane region" description="Helical" evidence="7">
    <location>
        <begin position="193"/>
        <end position="211"/>
    </location>
</feature>
<dbReference type="Pfam" id="PF00375">
    <property type="entry name" value="SDF"/>
    <property type="match status" value="1"/>
</dbReference>
<keyword evidence="5 7" id="KW-1133">Transmembrane helix</keyword>
<name>A0A939KHB3_9CLOT</name>
<dbReference type="Gene3D" id="1.10.3860.10">
    <property type="entry name" value="Sodium:dicarboxylate symporter"/>
    <property type="match status" value="1"/>
</dbReference>
<feature type="transmembrane region" description="Helical" evidence="7">
    <location>
        <begin position="325"/>
        <end position="352"/>
    </location>
</feature>
<evidence type="ECO:0000256" key="1">
    <source>
        <dbReference type="ARBA" id="ARBA00004651"/>
    </source>
</evidence>
<evidence type="ECO:0000256" key="6">
    <source>
        <dbReference type="ARBA" id="ARBA00023136"/>
    </source>
</evidence>
<keyword evidence="6 7" id="KW-0472">Membrane</keyword>
<dbReference type="PANTHER" id="PTHR42865:SF7">
    <property type="entry name" value="PROTON_GLUTAMATE-ASPARTATE SYMPORTER"/>
    <property type="match status" value="1"/>
</dbReference>
<dbReference type="PRINTS" id="PR00173">
    <property type="entry name" value="EDTRNSPORT"/>
</dbReference>
<evidence type="ECO:0000256" key="2">
    <source>
        <dbReference type="ARBA" id="ARBA00022448"/>
    </source>
</evidence>
<protein>
    <submittedName>
        <fullName evidence="8">Dicarboxylate/amino acid:cation symporter</fullName>
    </submittedName>
</protein>
<feature type="transmembrane region" description="Helical" evidence="7">
    <location>
        <begin position="45"/>
        <end position="65"/>
    </location>
</feature>
<keyword evidence="2" id="KW-0813">Transport</keyword>
<comment type="caution">
    <text evidence="8">The sequence shown here is derived from an EMBL/GenBank/DDBJ whole genome shotgun (WGS) entry which is preliminary data.</text>
</comment>
<organism evidence="8 9">
    <name type="scientific">Proteiniclasticum aestuarii</name>
    <dbReference type="NCBI Taxonomy" id="2817862"/>
    <lineage>
        <taxon>Bacteria</taxon>
        <taxon>Bacillati</taxon>
        <taxon>Bacillota</taxon>
        <taxon>Clostridia</taxon>
        <taxon>Eubacteriales</taxon>
        <taxon>Clostridiaceae</taxon>
        <taxon>Proteiniclasticum</taxon>
    </lineage>
</organism>
<dbReference type="EMBL" id="JAFNJU010000007">
    <property type="protein sequence ID" value="MBO1265289.1"/>
    <property type="molecule type" value="Genomic_DNA"/>
</dbReference>
<feature type="transmembrane region" description="Helical" evidence="7">
    <location>
        <begin position="300"/>
        <end position="318"/>
    </location>
</feature>
<keyword evidence="4 7" id="KW-0812">Transmembrane</keyword>
<comment type="subcellular location">
    <subcellularLocation>
        <location evidence="1">Cell membrane</location>
        <topology evidence="1">Multi-pass membrane protein</topology>
    </subcellularLocation>
</comment>
<dbReference type="Proteomes" id="UP000664218">
    <property type="component" value="Unassembled WGS sequence"/>
</dbReference>
<gene>
    <name evidence="8" type="ORF">J3A84_09635</name>
</gene>
<dbReference type="AlphaFoldDB" id="A0A939KHB3"/>
<dbReference type="PANTHER" id="PTHR42865">
    <property type="entry name" value="PROTON/GLUTAMATE-ASPARTATE SYMPORTER"/>
    <property type="match status" value="1"/>
</dbReference>
<evidence type="ECO:0000313" key="8">
    <source>
        <dbReference type="EMBL" id="MBO1265289.1"/>
    </source>
</evidence>
<sequence>MTNSRKKIKLSTKMIVASVLGIVFGLIFGPAMGNIKFLGDIFLRLMQMSVVFLVMGAISEAIGSLDMKDIGKLGGKTIGLFVVSTLFASFVGVILSIIIRPGVGVTGVEAAAYEGTLPEGNPLDLLVNFFPKNIVESMSSGAILQVIVFSIFLGLALSMMKNEKHGEAILGLIKSFNVVIMQIIKIIMNYAPVGIFALVASITGTSGINMLAALGKFLIALTVGCLAVLALMILITSAYGKLNPYRLFKKLNNTIVVAVTTTSSAVSLPVQMEDAEQRIGVSRRVSRLVNPLGMNLNSHGLAITVAVACVTVAQFFNIEMTLSNYILFGVMSTLATFANLAVPGGALVTMAIGFQMAGLPLEGVAIMAGVDWFAGIIRTLLNVVDDVLISVIVAISEKELDMDVFNSDEPVMIAEVE</sequence>